<dbReference type="NCBIfam" id="NF007144">
    <property type="entry name" value="PRK09585.2-3"/>
    <property type="match status" value="1"/>
</dbReference>
<dbReference type="GO" id="GO:0005524">
    <property type="term" value="F:ATP binding"/>
    <property type="evidence" value="ECO:0007669"/>
    <property type="project" value="InterPro"/>
</dbReference>
<dbReference type="GO" id="GO:0009254">
    <property type="term" value="P:peptidoglycan turnover"/>
    <property type="evidence" value="ECO:0007669"/>
    <property type="project" value="InterPro"/>
</dbReference>
<gene>
    <name evidence="1" type="ORF">P278_05110</name>
</gene>
<dbReference type="GO" id="GO:0016773">
    <property type="term" value="F:phosphotransferase activity, alcohol group as acceptor"/>
    <property type="evidence" value="ECO:0007669"/>
    <property type="project" value="InterPro"/>
</dbReference>
<dbReference type="Proteomes" id="UP000018850">
    <property type="component" value="Unassembled WGS sequence"/>
</dbReference>
<dbReference type="Gene3D" id="3.30.420.40">
    <property type="match status" value="2"/>
</dbReference>
<dbReference type="InterPro" id="IPR043129">
    <property type="entry name" value="ATPase_NBD"/>
</dbReference>
<evidence type="ECO:0008006" key="3">
    <source>
        <dbReference type="Google" id="ProtNLM"/>
    </source>
</evidence>
<keyword evidence="2" id="KW-1185">Reference proteome</keyword>
<name>W2USE3_9FLAO</name>
<dbReference type="PATRIC" id="fig|1286632.3.peg.509"/>
<proteinExistence type="predicted"/>
<dbReference type="RefSeq" id="WP_082436064.1">
    <property type="nucleotide sequence ID" value="NZ_AYXY01000001.1"/>
</dbReference>
<reference evidence="2" key="1">
    <citation type="submission" date="2013-11" db="EMBL/GenBank/DDBJ databases">
        <title>Draft genome sequence from a member of Zhouia, isolated tidal flat.</title>
        <authorList>
            <person name="Jin H."/>
            <person name="Jeon C.O."/>
        </authorList>
    </citation>
    <scope>NUCLEOTIDE SEQUENCE [LARGE SCALE GENOMIC DNA]</scope>
    <source>
        <strain evidence="2">AD3</strain>
    </source>
</reference>
<dbReference type="InterPro" id="IPR005338">
    <property type="entry name" value="Anhydro_N_Ac-Mur_kinase"/>
</dbReference>
<dbReference type="eggNOG" id="COG2377">
    <property type="taxonomic scope" value="Bacteria"/>
</dbReference>
<dbReference type="EMBL" id="AYXY01000001">
    <property type="protein sequence ID" value="ETN97085.1"/>
    <property type="molecule type" value="Genomic_DNA"/>
</dbReference>
<accession>W2USE3</accession>
<evidence type="ECO:0000313" key="1">
    <source>
        <dbReference type="EMBL" id="ETN97085.1"/>
    </source>
</evidence>
<comment type="caution">
    <text evidence="1">The sequence shown here is derived from an EMBL/GenBank/DDBJ whole genome shotgun (WGS) entry which is preliminary data.</text>
</comment>
<protein>
    <recommendedName>
        <fullName evidence="3">Anhydro-N-acetylmuramic acid kinase</fullName>
    </recommendedName>
</protein>
<dbReference type="PANTHER" id="PTHR30605:SF0">
    <property type="entry name" value="ANHYDRO-N-ACETYLMURAMIC ACID KINASE"/>
    <property type="match status" value="1"/>
</dbReference>
<dbReference type="SUPFAM" id="SSF53067">
    <property type="entry name" value="Actin-like ATPase domain"/>
    <property type="match status" value="1"/>
</dbReference>
<evidence type="ECO:0000313" key="2">
    <source>
        <dbReference type="Proteomes" id="UP000018850"/>
    </source>
</evidence>
<dbReference type="PANTHER" id="PTHR30605">
    <property type="entry name" value="ANHYDRO-N-ACETYLMURAMIC ACID KINASE"/>
    <property type="match status" value="1"/>
</dbReference>
<dbReference type="Pfam" id="PF03702">
    <property type="entry name" value="AnmK"/>
    <property type="match status" value="1"/>
</dbReference>
<reference evidence="1 2" key="2">
    <citation type="journal article" date="2016" name="Genome Announc.">
        <title>Draft Genome Sequence of Zhouia amylolytica AD3, Isolated from Tidal Flat Sediment.</title>
        <authorList>
            <person name="Jia B."/>
            <person name="Jin H.M."/>
            <person name="Lee H.J."/>
            <person name="Jeon C.O."/>
        </authorList>
    </citation>
    <scope>NUCLEOTIDE SEQUENCE [LARGE SCALE GENOMIC DNA]</scope>
    <source>
        <strain evidence="1 2">AD3</strain>
    </source>
</reference>
<dbReference type="STRING" id="376730.SAMN04487906_2802"/>
<dbReference type="GO" id="GO:0006040">
    <property type="term" value="P:amino sugar metabolic process"/>
    <property type="evidence" value="ECO:0007669"/>
    <property type="project" value="InterPro"/>
</dbReference>
<organism evidence="1 2">
    <name type="scientific">Zhouia amylolytica AD3</name>
    <dbReference type="NCBI Taxonomy" id="1286632"/>
    <lineage>
        <taxon>Bacteria</taxon>
        <taxon>Pseudomonadati</taxon>
        <taxon>Bacteroidota</taxon>
        <taxon>Flavobacteriia</taxon>
        <taxon>Flavobacteriales</taxon>
        <taxon>Flavobacteriaceae</taxon>
        <taxon>Zhouia</taxon>
    </lineage>
</organism>
<sequence length="358" mass="39737">MKNTYHVIGLMSGTSLDGLDLAYCKFNKNDQQWSFELLKGKSIAYKEAFKAKLKNTINLPASELLHFNNQYGTWLGKQVDLFIKDHNLSVDFLASHGHTVFHQTNIGLTYQIGSGQHLANTSGIKTICDFRTNDVALGGQGAPLVPIGDALLFSDYKFCLNLGGISNISFNVNNERNAYDIAPVNMLLNYLTNKINLDYDKGGAIAAKGNLNTELLEKLNALEFYKLPYPKSLGYEWFSEQVLPIVESVNDTFENLLNTAVHHITDQIAKSINMIKYTPKPKLLITGGGAKNSFLIEVLAKKLPRVDIVVPDENIIDFKEAIIFAFMGVLRDLNEINCLKSVTGARKDSSSGVIFYPS</sequence>
<dbReference type="AlphaFoldDB" id="W2USE3"/>